<proteinExistence type="predicted"/>
<accession>A0A516KMU7</accession>
<dbReference type="EMBL" id="MN043729">
    <property type="protein sequence ID" value="QDP42921.1"/>
    <property type="molecule type" value="Genomic_DNA"/>
</dbReference>
<gene>
    <name evidence="1" type="ORF">Goe8_c01480</name>
</gene>
<sequence length="95" mass="10712">MEIMLGNDHKLTSDTHNVILNKRAMEKGDNGELISSDTFRPIAFYPNIEQACNGLLDKQIKGCDATTIEELKYFVQETEEMITAAIKEYAEGVTR</sequence>
<evidence type="ECO:0000313" key="1">
    <source>
        <dbReference type="EMBL" id="QDP42921.1"/>
    </source>
</evidence>
<evidence type="ECO:0000313" key="2">
    <source>
        <dbReference type="Proteomes" id="UP000317800"/>
    </source>
</evidence>
<keyword evidence="2" id="KW-1185">Reference proteome</keyword>
<reference evidence="1 2" key="1">
    <citation type="submission" date="2019-06" db="EMBL/GenBank/DDBJ databases">
        <authorList>
            <person name="Hertel R."/>
        </authorList>
    </citation>
    <scope>NUCLEOTIDE SEQUENCE [LARGE SCALE GENOMIC DNA]</scope>
</reference>
<protein>
    <submittedName>
        <fullName evidence="1">Uncharacterized protein</fullName>
    </submittedName>
</protein>
<organism evidence="1 2">
    <name type="scientific">Bacillus phage vB_BmeM-Goe8</name>
    <dbReference type="NCBI Taxonomy" id="2593638"/>
    <lineage>
        <taxon>Viruses</taxon>
        <taxon>Duplodnaviria</taxon>
        <taxon>Heunggongvirae</taxon>
        <taxon>Uroviricota</taxon>
        <taxon>Caudoviricetes</taxon>
        <taxon>Herelleviridae</taxon>
        <taxon>Bastillevirinae</taxon>
        <taxon>Goettingenvirus</taxon>
        <taxon>Goettingenvirus goe8</taxon>
    </lineage>
</organism>
<dbReference type="Proteomes" id="UP000317800">
    <property type="component" value="Segment"/>
</dbReference>
<name>A0A516KMU7_9CAUD</name>